<evidence type="ECO:0000313" key="1">
    <source>
        <dbReference type="EMBL" id="MBX59265.1"/>
    </source>
</evidence>
<accession>A0A2P2PX36</accession>
<name>A0A2P2PX36_RHIMU</name>
<reference evidence="1" key="1">
    <citation type="submission" date="2018-02" db="EMBL/GenBank/DDBJ databases">
        <title>Rhizophora mucronata_Transcriptome.</title>
        <authorList>
            <person name="Meera S.P."/>
            <person name="Sreeshan A."/>
            <person name="Augustine A."/>
        </authorList>
    </citation>
    <scope>NUCLEOTIDE SEQUENCE</scope>
    <source>
        <tissue evidence="1">Leaf</tissue>
    </source>
</reference>
<dbReference type="EMBL" id="GGEC01078781">
    <property type="protein sequence ID" value="MBX59265.1"/>
    <property type="molecule type" value="Transcribed_RNA"/>
</dbReference>
<dbReference type="AlphaFoldDB" id="A0A2P2PX36"/>
<proteinExistence type="predicted"/>
<protein>
    <submittedName>
        <fullName evidence="1">Uncharacterized protein</fullName>
    </submittedName>
</protein>
<organism evidence="1">
    <name type="scientific">Rhizophora mucronata</name>
    <name type="common">Asiatic mangrove</name>
    <dbReference type="NCBI Taxonomy" id="61149"/>
    <lineage>
        <taxon>Eukaryota</taxon>
        <taxon>Viridiplantae</taxon>
        <taxon>Streptophyta</taxon>
        <taxon>Embryophyta</taxon>
        <taxon>Tracheophyta</taxon>
        <taxon>Spermatophyta</taxon>
        <taxon>Magnoliopsida</taxon>
        <taxon>eudicotyledons</taxon>
        <taxon>Gunneridae</taxon>
        <taxon>Pentapetalae</taxon>
        <taxon>rosids</taxon>
        <taxon>fabids</taxon>
        <taxon>Malpighiales</taxon>
        <taxon>Rhizophoraceae</taxon>
        <taxon>Rhizophora</taxon>
    </lineage>
</organism>
<sequence>MQSFLLGVNIFFWCARIKAASCEVVGV</sequence>